<sequence length="398" mass="45722">MRRFFLCFFMILLLPSTVESASNFKVSFIRDGDVWVYENGKETKLSSTNEASEPIWSKHGAYIAYKNGESLMVASVKGKQIEIEKDVQSYQWSPTGMEIAYISNDILTIYNVKQKKKSHVALDVDQFSWFPDGKQFLITESATLSPRGWGVVKLYTVEKNANLDIKKVEPFATLPHQSDSFFAYTTSEFKWSENGHWISFLAIPTASMSADGNTLCVITSEGKAFQSIGTMLNVSNWFKWSPHQQELAFINGEGRIATENKTFTLKEMPVFKEHIFTPKGFADWDFTWAANKQIIISRVQEADWSNDAKKRPLPSLYTINLAKNQQEKLTNPLKGWGDYAPTYINQSKQTLWIRTNRKRANIMAGSTKQEKILIKDVDVPDNYYDLYRWNDVFTVYEP</sequence>
<keyword evidence="3" id="KW-1185">Reference proteome</keyword>
<organism evidence="2 3">
    <name type="scientific">Priestia veravalensis</name>
    <dbReference type="NCBI Taxonomy" id="1414648"/>
    <lineage>
        <taxon>Bacteria</taxon>
        <taxon>Bacillati</taxon>
        <taxon>Bacillota</taxon>
        <taxon>Bacilli</taxon>
        <taxon>Bacillales</taxon>
        <taxon>Bacillaceae</taxon>
        <taxon>Priestia</taxon>
    </lineage>
</organism>
<proteinExistence type="predicted"/>
<protein>
    <submittedName>
        <fullName evidence="2">TolB domain-containing protein</fullName>
    </submittedName>
</protein>
<dbReference type="EMBL" id="LNQP01000060">
    <property type="protein sequence ID" value="KSU86907.1"/>
    <property type="molecule type" value="Genomic_DNA"/>
</dbReference>
<evidence type="ECO:0000313" key="2">
    <source>
        <dbReference type="EMBL" id="KSU86907.1"/>
    </source>
</evidence>
<dbReference type="Gene3D" id="2.120.10.30">
    <property type="entry name" value="TolB, C-terminal domain"/>
    <property type="match status" value="2"/>
</dbReference>
<dbReference type="InterPro" id="IPR011042">
    <property type="entry name" value="6-blade_b-propeller_TolB-like"/>
</dbReference>
<dbReference type="RefSeq" id="WP_062687137.1">
    <property type="nucleotide sequence ID" value="NZ_KQ758675.1"/>
</dbReference>
<reference evidence="2 3" key="1">
    <citation type="submission" date="2015-11" db="EMBL/GenBank/DDBJ databases">
        <title>Bacillus caseinolyticus sp nov.</title>
        <authorList>
            <person name="Dastager S.G."/>
            <person name="Mawlankar R."/>
        </authorList>
    </citation>
    <scope>NUCLEOTIDE SEQUENCE [LARGE SCALE GENOMIC DNA]</scope>
    <source>
        <strain evidence="2 3">SGD-V-76</strain>
    </source>
</reference>
<gene>
    <name evidence="2" type="ORF">AS180_15880</name>
</gene>
<dbReference type="Proteomes" id="UP000053681">
    <property type="component" value="Unassembled WGS sequence"/>
</dbReference>
<evidence type="ECO:0000256" key="1">
    <source>
        <dbReference type="SAM" id="SignalP"/>
    </source>
</evidence>
<evidence type="ECO:0000313" key="3">
    <source>
        <dbReference type="Proteomes" id="UP000053681"/>
    </source>
</evidence>
<keyword evidence="1" id="KW-0732">Signal</keyword>
<feature type="signal peptide" evidence="1">
    <location>
        <begin position="1"/>
        <end position="21"/>
    </location>
</feature>
<feature type="chain" id="PRO_5006893936" evidence="1">
    <location>
        <begin position="22"/>
        <end position="398"/>
    </location>
</feature>
<dbReference type="AlphaFoldDB" id="A0A0V8JIM6"/>
<name>A0A0V8JIM6_9BACI</name>
<accession>A0A0V8JIM6</accession>
<dbReference type="SUPFAM" id="SSF82171">
    <property type="entry name" value="DPP6 N-terminal domain-like"/>
    <property type="match status" value="1"/>
</dbReference>
<comment type="caution">
    <text evidence="2">The sequence shown here is derived from an EMBL/GenBank/DDBJ whole genome shotgun (WGS) entry which is preliminary data.</text>
</comment>